<dbReference type="RefSeq" id="XP_009059314.1">
    <property type="nucleotide sequence ID" value="XM_009061066.1"/>
</dbReference>
<dbReference type="GeneID" id="20249411"/>
<feature type="compositionally biased region" description="Polar residues" evidence="1">
    <location>
        <begin position="771"/>
        <end position="804"/>
    </location>
</feature>
<keyword evidence="3" id="KW-1185">Reference proteome</keyword>
<feature type="region of interest" description="Disordered" evidence="1">
    <location>
        <begin position="427"/>
        <end position="467"/>
    </location>
</feature>
<dbReference type="CTD" id="20249411"/>
<feature type="compositionally biased region" description="Low complexity" evidence="1">
    <location>
        <begin position="576"/>
        <end position="594"/>
    </location>
</feature>
<feature type="compositionally biased region" description="Polar residues" evidence="1">
    <location>
        <begin position="427"/>
        <end position="438"/>
    </location>
</feature>
<feature type="compositionally biased region" description="Polar residues" evidence="1">
    <location>
        <begin position="597"/>
        <end position="607"/>
    </location>
</feature>
<dbReference type="KEGG" id="lgi:LOTGIDRAFT_233991"/>
<feature type="compositionally biased region" description="Low complexity" evidence="1">
    <location>
        <begin position="853"/>
        <end position="900"/>
    </location>
</feature>
<feature type="compositionally biased region" description="Low complexity" evidence="1">
    <location>
        <begin position="758"/>
        <end position="770"/>
    </location>
</feature>
<proteinExistence type="predicted"/>
<feature type="region of interest" description="Disordered" evidence="1">
    <location>
        <begin position="690"/>
        <end position="729"/>
    </location>
</feature>
<evidence type="ECO:0000313" key="3">
    <source>
        <dbReference type="Proteomes" id="UP000030746"/>
    </source>
</evidence>
<feature type="region of interest" description="Disordered" evidence="1">
    <location>
        <begin position="827"/>
        <end position="909"/>
    </location>
</feature>
<feature type="region of interest" description="Disordered" evidence="1">
    <location>
        <begin position="753"/>
        <end position="804"/>
    </location>
</feature>
<dbReference type="HOGENOM" id="CLU_319648_0_0_1"/>
<evidence type="ECO:0000256" key="1">
    <source>
        <dbReference type="SAM" id="MobiDB-lite"/>
    </source>
</evidence>
<feature type="region of interest" description="Disordered" evidence="1">
    <location>
        <begin position="228"/>
        <end position="258"/>
    </location>
</feature>
<dbReference type="EMBL" id="KB202518">
    <property type="protein sequence ID" value="ESO89838.1"/>
    <property type="molecule type" value="Genomic_DNA"/>
</dbReference>
<reference evidence="2 3" key="1">
    <citation type="journal article" date="2013" name="Nature">
        <title>Insights into bilaterian evolution from three spiralian genomes.</title>
        <authorList>
            <person name="Simakov O."/>
            <person name="Marletaz F."/>
            <person name="Cho S.J."/>
            <person name="Edsinger-Gonzales E."/>
            <person name="Havlak P."/>
            <person name="Hellsten U."/>
            <person name="Kuo D.H."/>
            <person name="Larsson T."/>
            <person name="Lv J."/>
            <person name="Arendt D."/>
            <person name="Savage R."/>
            <person name="Osoegawa K."/>
            <person name="de Jong P."/>
            <person name="Grimwood J."/>
            <person name="Chapman J.A."/>
            <person name="Shapiro H."/>
            <person name="Aerts A."/>
            <person name="Otillar R.P."/>
            <person name="Terry A.Y."/>
            <person name="Boore J.L."/>
            <person name="Grigoriev I.V."/>
            <person name="Lindberg D.R."/>
            <person name="Seaver E.C."/>
            <person name="Weisblat D.A."/>
            <person name="Putnam N.H."/>
            <person name="Rokhsar D.S."/>
        </authorList>
    </citation>
    <scope>NUCLEOTIDE SEQUENCE [LARGE SCALE GENOMIC DNA]</scope>
</reference>
<feature type="compositionally biased region" description="Polar residues" evidence="1">
    <location>
        <begin position="837"/>
        <end position="848"/>
    </location>
</feature>
<gene>
    <name evidence="2" type="ORF">LOTGIDRAFT_233991</name>
</gene>
<feature type="region of interest" description="Disordered" evidence="1">
    <location>
        <begin position="534"/>
        <end position="657"/>
    </location>
</feature>
<feature type="compositionally biased region" description="Low complexity" evidence="1">
    <location>
        <begin position="156"/>
        <end position="165"/>
    </location>
</feature>
<dbReference type="AlphaFoldDB" id="V3ZFE0"/>
<organism evidence="2 3">
    <name type="scientific">Lottia gigantea</name>
    <name type="common">Giant owl limpet</name>
    <dbReference type="NCBI Taxonomy" id="225164"/>
    <lineage>
        <taxon>Eukaryota</taxon>
        <taxon>Metazoa</taxon>
        <taxon>Spiralia</taxon>
        <taxon>Lophotrochozoa</taxon>
        <taxon>Mollusca</taxon>
        <taxon>Gastropoda</taxon>
        <taxon>Patellogastropoda</taxon>
        <taxon>Lottioidea</taxon>
        <taxon>Lottiidae</taxon>
        <taxon>Lottia</taxon>
    </lineage>
</organism>
<dbReference type="OMA" id="GRPSQQY"/>
<dbReference type="OrthoDB" id="6134910at2759"/>
<evidence type="ECO:0000313" key="2">
    <source>
        <dbReference type="EMBL" id="ESO89838.1"/>
    </source>
</evidence>
<feature type="compositionally biased region" description="Low complexity" evidence="1">
    <location>
        <begin position="242"/>
        <end position="258"/>
    </location>
</feature>
<protein>
    <submittedName>
        <fullName evidence="2">Uncharacterized protein</fullName>
    </submittedName>
</protein>
<feature type="region of interest" description="Disordered" evidence="1">
    <location>
        <begin position="1"/>
        <end position="72"/>
    </location>
</feature>
<dbReference type="Proteomes" id="UP000030746">
    <property type="component" value="Unassembled WGS sequence"/>
</dbReference>
<feature type="compositionally biased region" description="Basic and acidic residues" evidence="1">
    <location>
        <begin position="228"/>
        <end position="241"/>
    </location>
</feature>
<feature type="compositionally biased region" description="Polar residues" evidence="1">
    <location>
        <begin position="104"/>
        <end position="114"/>
    </location>
</feature>
<name>V3ZFE0_LOTGI</name>
<feature type="compositionally biased region" description="Low complexity" evidence="1">
    <location>
        <begin position="632"/>
        <end position="641"/>
    </location>
</feature>
<feature type="compositionally biased region" description="Polar residues" evidence="1">
    <location>
        <begin position="647"/>
        <end position="657"/>
    </location>
</feature>
<feature type="compositionally biased region" description="Polar residues" evidence="1">
    <location>
        <begin position="145"/>
        <end position="155"/>
    </location>
</feature>
<feature type="region of interest" description="Disordered" evidence="1">
    <location>
        <begin position="139"/>
        <end position="165"/>
    </location>
</feature>
<feature type="compositionally biased region" description="Polar residues" evidence="1">
    <location>
        <begin position="454"/>
        <end position="467"/>
    </location>
</feature>
<feature type="compositionally biased region" description="Polar residues" evidence="1">
    <location>
        <begin position="706"/>
        <end position="729"/>
    </location>
</feature>
<accession>V3ZFE0</accession>
<dbReference type="STRING" id="225164.V3ZFE0"/>
<feature type="region of interest" description="Disordered" evidence="1">
    <location>
        <begin position="98"/>
        <end position="117"/>
    </location>
</feature>
<sequence>MPDNFPDLAQSGYTLTPIDSGGVKRPAAPSQEPLDVHEISLAKRPKKDNRNDPIKSSLRSSKISMLKETTGKLPTRRHSICYPTRQNESKMEEMNDINEEDNNRGNTSPTSSDVSMRYLRNQPTILLSSLKTNEELRKSNDDLFSGSNNDASSAENSMNTSLNSSTSKRLLFDGIKKSTKKRLSLYPSLNTSFKKVPVSNVVASAEDYEKDREDEQKRVTEMLKEITEEHENKNKKEEKLSATKTSTTLPPTTSSTATTATISFGTTKLPEASKPQTTLVVSTAVTSLTANPVTTTSSIGKTLESGMPSSSLGLSALTSVTSLVSTASSTAATPSNYTFKPVFGAASTATTATTSVVSSTTTTSTPTGFSIASGVLGASSFKLGSGFDVPVPKTSNVLPGITTSLLTSTSSLNGGFKTSSTTAAFPSMKPISNTTNPSKNGGGFTFGNTSSGKEQTPSFAFGHTSQAVTSTHQSTAASVTNFGQRAQATQINSNTGPSVLQSNFSFGQNQASTGGFGFGGATALSALSALSGLSSAPQATPTTNPPPYSLNAGGQLSGITSGMPKPTFNFGNIAQTTSSASSTFGSSSTNESGSDFGVNTSASTTGGAFQFGAPMTPSTPAAPPSNINAKPSFGTSSTSGFAFGQNKPPTTTVQNATGFSFGGGQLATASNSTSFGTTVSSKPFTFGSAQPAPGGFSSSNPPPAFGSTNTSASFGNNQSVQASPFGTGNNKTATGFGGTSGNTFGSTQPAFGNSQQNSSTSVFGQSSSTTAFGNNTPQSTPSFGQSGSIFGTSNQNTSSFGQPNCTVQSSNASVAPIASFQFGQTTRAKPNIPAPTFGQSNTSQNSGFNFAAPGSNPSFNFGGSSTPGTGPAPAGAFGTPTTPTNLFTPGSVNSARVPSSRPRRSRTRR</sequence>